<dbReference type="PANTHER" id="PTHR11035">
    <property type="entry name" value="VERY-LONG-CHAIN (3R)-3-HYDROXYACYL-COA DEHYDRATASE"/>
    <property type="match status" value="1"/>
</dbReference>
<evidence type="ECO:0000256" key="3">
    <source>
        <dbReference type="ARBA" id="ARBA00007811"/>
    </source>
</evidence>
<keyword evidence="15" id="KW-1185">Reference proteome</keyword>
<dbReference type="Pfam" id="PF04387">
    <property type="entry name" value="PTPLA"/>
    <property type="match status" value="1"/>
</dbReference>
<evidence type="ECO:0000256" key="9">
    <source>
        <dbReference type="ARBA" id="ARBA00023098"/>
    </source>
</evidence>
<accession>A0A2V1DYX2</accession>
<keyword evidence="11 13" id="KW-0275">Fatty acid biosynthesis</keyword>
<dbReference type="GO" id="GO:0030148">
    <property type="term" value="P:sphingolipid biosynthetic process"/>
    <property type="evidence" value="ECO:0007669"/>
    <property type="project" value="TreeGrafter"/>
</dbReference>
<dbReference type="GO" id="GO:0042761">
    <property type="term" value="P:very long-chain fatty acid biosynthetic process"/>
    <property type="evidence" value="ECO:0007669"/>
    <property type="project" value="TreeGrafter"/>
</dbReference>
<sequence length="201" mass="23241">MRITYLTCYNLLFATLWASVFIRTVSVASQTKSKLFVVTEPPVRWIQTASLLEVFHAAFGIIKSPVGTTFTQIVTRVIQVWLIWHTFPESTSVSIAYPMLLLAWSLADAIRYLYLALHLHARAPQILVWMRYTMFFILYPIGIGAEWWLFYLAVGPARQLSPILPLIFYFLLALYVPGAYTMYMYMVKQRRKVLGRKTKSG</sequence>
<feature type="transmembrane region" description="Helical" evidence="13">
    <location>
        <begin position="135"/>
        <end position="154"/>
    </location>
</feature>
<organism evidence="14 15">
    <name type="scientific">Periconia macrospinosa</name>
    <dbReference type="NCBI Taxonomy" id="97972"/>
    <lineage>
        <taxon>Eukaryota</taxon>
        <taxon>Fungi</taxon>
        <taxon>Dikarya</taxon>
        <taxon>Ascomycota</taxon>
        <taxon>Pezizomycotina</taxon>
        <taxon>Dothideomycetes</taxon>
        <taxon>Pleosporomycetidae</taxon>
        <taxon>Pleosporales</taxon>
        <taxon>Massarineae</taxon>
        <taxon>Periconiaceae</taxon>
        <taxon>Periconia</taxon>
    </lineage>
</organism>
<keyword evidence="10 13" id="KW-0472">Membrane</keyword>
<comment type="pathway">
    <text evidence="2 13">Lipid metabolism; fatty acid biosynthesis.</text>
</comment>
<dbReference type="AlphaFoldDB" id="A0A2V1DYX2"/>
<dbReference type="STRING" id="97972.A0A2V1DYX2"/>
<keyword evidence="13" id="KW-0256">Endoplasmic reticulum</keyword>
<dbReference type="UniPathway" id="UPA00094"/>
<evidence type="ECO:0000256" key="13">
    <source>
        <dbReference type="RuleBase" id="RU363109"/>
    </source>
</evidence>
<comment type="catalytic activity">
    <reaction evidence="13">
        <text>a very-long-chain (3R)-3-hydroxyacyl-CoA = a very-long-chain (2E)-enoyl-CoA + H2O</text>
        <dbReference type="Rhea" id="RHEA:45812"/>
        <dbReference type="ChEBI" id="CHEBI:15377"/>
        <dbReference type="ChEBI" id="CHEBI:83728"/>
        <dbReference type="ChEBI" id="CHEBI:85440"/>
        <dbReference type="EC" id="4.2.1.134"/>
    </reaction>
</comment>
<keyword evidence="12 13" id="KW-0456">Lyase</keyword>
<dbReference type="PANTHER" id="PTHR11035:SF24">
    <property type="entry name" value="VERY-LONG-CHAIN (3R)-3-HYDROXYACYL-COA DEHYDRATASE"/>
    <property type="match status" value="1"/>
</dbReference>
<evidence type="ECO:0000256" key="6">
    <source>
        <dbReference type="ARBA" id="ARBA00022692"/>
    </source>
</evidence>
<keyword evidence="9 13" id="KW-0443">Lipid metabolism</keyword>
<comment type="function">
    <text evidence="13">Catalyzes the third of the four reactions of the long-chain fatty acids elongation cycle. This endoplasmic reticulum-bound enzymatic process, allows the addition of two carbons to the chain of long- and very long-chain fatty acids/VLCFAs per cycle. This enzyme catalyzes the dehydration of the 3-hydroxyacyl-CoA intermediate into trans-2,3-enoyl-CoA, within each cycle of fatty acid elongation. Thereby, it participates to the production of VLCFAs of different chain lengths that are involved in multiple biological processes as precursors of membrane lipids and lipid mediators.</text>
</comment>
<evidence type="ECO:0000256" key="7">
    <source>
        <dbReference type="ARBA" id="ARBA00022832"/>
    </source>
</evidence>
<keyword evidence="8 13" id="KW-1133">Transmembrane helix</keyword>
<dbReference type="EC" id="4.2.1.134" evidence="4 13"/>
<comment type="subcellular location">
    <subcellularLocation>
        <location evidence="13">Endoplasmic reticulum membrane</location>
        <topology evidence="13">Multi-pass membrane protein</topology>
    </subcellularLocation>
    <subcellularLocation>
        <location evidence="1">Membrane</location>
        <topology evidence="1">Multi-pass membrane protein</topology>
    </subcellularLocation>
</comment>
<evidence type="ECO:0000256" key="12">
    <source>
        <dbReference type="ARBA" id="ARBA00023239"/>
    </source>
</evidence>
<gene>
    <name evidence="14" type="ORF">DM02DRAFT_640832</name>
</gene>
<feature type="transmembrane region" description="Helical" evidence="13">
    <location>
        <begin position="95"/>
        <end position="114"/>
    </location>
</feature>
<evidence type="ECO:0000256" key="10">
    <source>
        <dbReference type="ARBA" id="ARBA00023136"/>
    </source>
</evidence>
<proteinExistence type="inferred from homology"/>
<evidence type="ECO:0000313" key="14">
    <source>
        <dbReference type="EMBL" id="PVI03092.1"/>
    </source>
</evidence>
<feature type="transmembrane region" description="Helical" evidence="13">
    <location>
        <begin position="166"/>
        <end position="187"/>
    </location>
</feature>
<dbReference type="EMBL" id="KZ805335">
    <property type="protein sequence ID" value="PVI03092.1"/>
    <property type="molecule type" value="Genomic_DNA"/>
</dbReference>
<keyword evidence="7 13" id="KW-0276">Fatty acid metabolism</keyword>
<evidence type="ECO:0000256" key="4">
    <source>
        <dbReference type="ARBA" id="ARBA00013122"/>
    </source>
</evidence>
<evidence type="ECO:0000256" key="1">
    <source>
        <dbReference type="ARBA" id="ARBA00004141"/>
    </source>
</evidence>
<evidence type="ECO:0000313" key="15">
    <source>
        <dbReference type="Proteomes" id="UP000244855"/>
    </source>
</evidence>
<dbReference type="InterPro" id="IPR007482">
    <property type="entry name" value="Tyr_Pase-like_PTPLA"/>
</dbReference>
<keyword evidence="6 13" id="KW-0812">Transmembrane</keyword>
<dbReference type="GO" id="GO:0102158">
    <property type="term" value="F:very-long-chain (3R)-3-hydroxyacyl-CoA dehydratase activity"/>
    <property type="evidence" value="ECO:0007669"/>
    <property type="project" value="UniProtKB-EC"/>
</dbReference>
<dbReference type="GO" id="GO:0030497">
    <property type="term" value="P:fatty acid elongation"/>
    <property type="evidence" value="ECO:0007669"/>
    <property type="project" value="TreeGrafter"/>
</dbReference>
<evidence type="ECO:0000256" key="11">
    <source>
        <dbReference type="ARBA" id="ARBA00023160"/>
    </source>
</evidence>
<comment type="caution">
    <text evidence="13">Lacks conserved residue(s) required for the propagation of feature annotation.</text>
</comment>
<keyword evidence="5 13" id="KW-0444">Lipid biosynthesis</keyword>
<protein>
    <recommendedName>
        <fullName evidence="4 13">Very-long-chain (3R)-3-hydroxyacyl-CoA dehydratase</fullName>
        <ecNumber evidence="4 13">4.2.1.134</ecNumber>
    </recommendedName>
</protein>
<dbReference type="OrthoDB" id="46988at2759"/>
<reference evidence="14 15" key="1">
    <citation type="journal article" date="2018" name="Sci. Rep.">
        <title>Comparative genomics provides insights into the lifestyle and reveals functional heterogeneity of dark septate endophytic fungi.</title>
        <authorList>
            <person name="Knapp D.G."/>
            <person name="Nemeth J.B."/>
            <person name="Barry K."/>
            <person name="Hainaut M."/>
            <person name="Henrissat B."/>
            <person name="Johnson J."/>
            <person name="Kuo A."/>
            <person name="Lim J.H.P."/>
            <person name="Lipzen A."/>
            <person name="Nolan M."/>
            <person name="Ohm R.A."/>
            <person name="Tamas L."/>
            <person name="Grigoriev I.V."/>
            <person name="Spatafora J.W."/>
            <person name="Nagy L.G."/>
            <person name="Kovacs G.M."/>
        </authorList>
    </citation>
    <scope>NUCLEOTIDE SEQUENCE [LARGE SCALE GENOMIC DNA]</scope>
    <source>
        <strain evidence="14 15">DSE2036</strain>
    </source>
</reference>
<comment type="similarity">
    <text evidence="3 13">Belongs to the very long-chain fatty acids dehydratase HACD family.</text>
</comment>
<name>A0A2V1DYX2_9PLEO</name>
<evidence type="ECO:0000256" key="8">
    <source>
        <dbReference type="ARBA" id="ARBA00022989"/>
    </source>
</evidence>
<evidence type="ECO:0000256" key="2">
    <source>
        <dbReference type="ARBA" id="ARBA00005194"/>
    </source>
</evidence>
<dbReference type="GO" id="GO:0005789">
    <property type="term" value="C:endoplasmic reticulum membrane"/>
    <property type="evidence" value="ECO:0007669"/>
    <property type="project" value="UniProtKB-SubCell"/>
</dbReference>
<evidence type="ECO:0000256" key="5">
    <source>
        <dbReference type="ARBA" id="ARBA00022516"/>
    </source>
</evidence>
<dbReference type="Proteomes" id="UP000244855">
    <property type="component" value="Unassembled WGS sequence"/>
</dbReference>